<feature type="coiled-coil region" evidence="1">
    <location>
        <begin position="491"/>
        <end position="606"/>
    </location>
</feature>
<proteinExistence type="predicted"/>
<dbReference type="Proteomes" id="UP000005204">
    <property type="component" value="Unassembled WGS sequence"/>
</dbReference>
<reference evidence="3" key="1">
    <citation type="journal article" date="2008" name="Insect Biochem. Mol. Biol.">
        <title>The genome of a lepidopteran model insect, the silkworm Bombyx mori.</title>
        <authorList>
            <consortium name="International Silkworm Genome Consortium"/>
        </authorList>
    </citation>
    <scope>NUCLEOTIDE SEQUENCE [LARGE SCALE GENOMIC DNA]</scope>
    <source>
        <strain evidence="3">p50T</strain>
    </source>
</reference>
<organism evidence="2 3">
    <name type="scientific">Bombyx mori</name>
    <name type="common">Silk moth</name>
    <dbReference type="NCBI Taxonomy" id="7091"/>
    <lineage>
        <taxon>Eukaryota</taxon>
        <taxon>Metazoa</taxon>
        <taxon>Ecdysozoa</taxon>
        <taxon>Arthropoda</taxon>
        <taxon>Hexapoda</taxon>
        <taxon>Insecta</taxon>
        <taxon>Pterygota</taxon>
        <taxon>Neoptera</taxon>
        <taxon>Endopterygota</taxon>
        <taxon>Lepidoptera</taxon>
        <taxon>Glossata</taxon>
        <taxon>Ditrysia</taxon>
        <taxon>Bombycoidea</taxon>
        <taxon>Bombycidae</taxon>
        <taxon>Bombycinae</taxon>
        <taxon>Bombyx</taxon>
    </lineage>
</organism>
<dbReference type="RefSeq" id="XP_021205562.1">
    <property type="nucleotide sequence ID" value="XM_021349887.3"/>
</dbReference>
<keyword evidence="3" id="KW-1185">Reference proteome</keyword>
<dbReference type="EnsemblMetazoa" id="XM_021349887.2">
    <property type="protein sequence ID" value="XP_021205562.1"/>
    <property type="gene ID" value="LOC101744903"/>
</dbReference>
<dbReference type="GeneID" id="101744903"/>
<feature type="coiled-coil region" evidence="1">
    <location>
        <begin position="284"/>
        <end position="332"/>
    </location>
</feature>
<evidence type="ECO:0000313" key="2">
    <source>
        <dbReference type="EnsemblMetazoa" id="XP_021205562.1"/>
    </source>
</evidence>
<dbReference type="PANTHER" id="PTHR34360:SF1">
    <property type="entry name" value="OS08G0519400 PROTEIN"/>
    <property type="match status" value="1"/>
</dbReference>
<dbReference type="KEGG" id="bmor:101744903"/>
<evidence type="ECO:0000313" key="3">
    <source>
        <dbReference type="Proteomes" id="UP000005204"/>
    </source>
</evidence>
<reference evidence="2" key="2">
    <citation type="submission" date="2022-06" db="UniProtKB">
        <authorList>
            <consortium name="EnsemblMetazoa"/>
        </authorList>
    </citation>
    <scope>IDENTIFICATION</scope>
    <source>
        <strain evidence="2">p50T (Dazao)</strain>
    </source>
</reference>
<feature type="coiled-coil region" evidence="1">
    <location>
        <begin position="105"/>
        <end position="153"/>
    </location>
</feature>
<dbReference type="PANTHER" id="PTHR34360">
    <property type="entry name" value="OS08G0519400 PROTEIN"/>
    <property type="match status" value="1"/>
</dbReference>
<accession>A0A8R2HR74</accession>
<protein>
    <submittedName>
        <fullName evidence="2">Uncharacterized protein</fullName>
    </submittedName>
</protein>
<name>A0A8R2HR74_BOMMO</name>
<keyword evidence="1" id="KW-0175">Coiled coil</keyword>
<sequence length="855" mass="96449">MNQNIIDCDAERDVCECKRGSTLAILREVQVVYEKRLARIEEAGVGNKTQMQVAVLKSWVSDLLAQNRLLVQAVEDLETEATSKLLYERRKHVERYKKQPSCNNATDLKGSNERLQNEVFAKEREIQKLNKDIQQCEEKISNLRNELSVSQYRVPEIPKKDAEVMAQMCYIGTDDTPSNSIGPEKISDSDRNFDTASDILVIEKVDPDLVVISDVSLKQTEENLCDCFQEPEMIKKVEIKASSSELILRCAHHVKSFQESAADSSSCGGSGRAERHQLLSTQVLENKEETMRIQSESLAVAEARITVLTTKLADMRREVDRKDMEIQSLRKTIEDNKIEKIGISIDAQTQLELVNQKNVVQTLQDNLSVIEELYRECFYETAKQENLIEMLRKSILDIRMIERDKSNQIDKLQTVVKTQQWSLDKCQDIALEVEALKLEISNFLHGSNNDSGMWERSDASVASGVGEDLQDIMDHLLKLRDMLTGDCICGLQDENARLNEVNKNTQEEVRQLRRRLSDLEVALEEEKQSRKELKQLISLKEDELNVMKSQVSAMGATSRDQSAACDSMSVQLHQLQVMLEDKTEELRRVSQQRDCYEQTAEGLREQLQKTDSVAKENMNLRIEVSSLMKQVSQCRSELADTASRHRALRDELRRAETHILHVDDIFRARAREACVLEAELQAASAGAGRAAAALRGWLARAAALHAEQENTIKTQQTIISTLKERLKTKEKGTRRGGESEASCSKCASHRITETALGSASCYSSNDEKRRMHWASTSGSEMASCSSAPVPPKRMLRKHTCDEAAQCPARRHAATDTRSAHREHDLLDGAALAGRVRAVGAALAARRRRWARTPDA</sequence>
<dbReference type="AlphaFoldDB" id="A0A8R2HR74"/>
<evidence type="ECO:0000256" key="1">
    <source>
        <dbReference type="SAM" id="Coils"/>
    </source>
</evidence>